<dbReference type="EMBL" id="GBRH01265845">
    <property type="protein sequence ID" value="JAD32050.1"/>
    <property type="molecule type" value="Transcribed_RNA"/>
</dbReference>
<sequence>MINDLQTVFDVVSGASQSKQRSSMDNGGRAKPAIKIENNGKATDEANGKDDSDHGETICGTCGGIYRLCVA</sequence>
<dbReference type="AlphaFoldDB" id="A0A0A8Z5L5"/>
<reference evidence="2" key="2">
    <citation type="journal article" date="2015" name="Data Brief">
        <title>Shoot transcriptome of the giant reed, Arundo donax.</title>
        <authorList>
            <person name="Barrero R.A."/>
            <person name="Guerrero F.D."/>
            <person name="Moolhuijzen P."/>
            <person name="Goolsby J.A."/>
            <person name="Tidwell J."/>
            <person name="Bellgard S.E."/>
            <person name="Bellgard M.I."/>
        </authorList>
    </citation>
    <scope>NUCLEOTIDE SEQUENCE</scope>
    <source>
        <tissue evidence="2">Shoot tissue taken approximately 20 cm above the soil surface</tissue>
    </source>
</reference>
<reference evidence="2" key="1">
    <citation type="submission" date="2014-09" db="EMBL/GenBank/DDBJ databases">
        <authorList>
            <person name="Magalhaes I.L.F."/>
            <person name="Oliveira U."/>
            <person name="Santos F.R."/>
            <person name="Vidigal T.H.D.A."/>
            <person name="Brescovit A.D."/>
            <person name="Santos A.J."/>
        </authorList>
    </citation>
    <scope>NUCLEOTIDE SEQUENCE</scope>
    <source>
        <tissue evidence="2">Shoot tissue taken approximately 20 cm above the soil surface</tissue>
    </source>
</reference>
<feature type="region of interest" description="Disordered" evidence="1">
    <location>
        <begin position="13"/>
        <end position="54"/>
    </location>
</feature>
<accession>A0A0A8Z5L5</accession>
<proteinExistence type="predicted"/>
<feature type="compositionally biased region" description="Polar residues" evidence="1">
    <location>
        <begin position="14"/>
        <end position="25"/>
    </location>
</feature>
<feature type="compositionally biased region" description="Basic and acidic residues" evidence="1">
    <location>
        <begin position="42"/>
        <end position="54"/>
    </location>
</feature>
<organism evidence="2">
    <name type="scientific">Arundo donax</name>
    <name type="common">Giant reed</name>
    <name type="synonym">Donax arundinaceus</name>
    <dbReference type="NCBI Taxonomy" id="35708"/>
    <lineage>
        <taxon>Eukaryota</taxon>
        <taxon>Viridiplantae</taxon>
        <taxon>Streptophyta</taxon>
        <taxon>Embryophyta</taxon>
        <taxon>Tracheophyta</taxon>
        <taxon>Spermatophyta</taxon>
        <taxon>Magnoliopsida</taxon>
        <taxon>Liliopsida</taxon>
        <taxon>Poales</taxon>
        <taxon>Poaceae</taxon>
        <taxon>PACMAD clade</taxon>
        <taxon>Arundinoideae</taxon>
        <taxon>Arundineae</taxon>
        <taxon>Arundo</taxon>
    </lineage>
</organism>
<evidence type="ECO:0000256" key="1">
    <source>
        <dbReference type="SAM" id="MobiDB-lite"/>
    </source>
</evidence>
<name>A0A0A8Z5L5_ARUDO</name>
<evidence type="ECO:0000313" key="2">
    <source>
        <dbReference type="EMBL" id="JAD32050.1"/>
    </source>
</evidence>
<protein>
    <submittedName>
        <fullName evidence="2">Uncharacterized protein</fullName>
    </submittedName>
</protein>